<feature type="transmembrane region" description="Helical" evidence="14">
    <location>
        <begin position="426"/>
        <end position="447"/>
    </location>
</feature>
<evidence type="ECO:0000256" key="14">
    <source>
        <dbReference type="SAM" id="Phobius"/>
    </source>
</evidence>
<name>A0A6I9PBI3_9TELE</name>
<dbReference type="GO" id="GO:0005891">
    <property type="term" value="C:voltage-gated calcium channel complex"/>
    <property type="evidence" value="ECO:0007669"/>
    <property type="project" value="InterPro"/>
</dbReference>
<dbReference type="FunFam" id="1.20.120.350:FF:000009">
    <property type="entry name" value="Voltage-dependent T-type calcium channel subunit alpha"/>
    <property type="match status" value="1"/>
</dbReference>
<evidence type="ECO:0000313" key="17">
    <source>
        <dbReference type="RefSeq" id="XP_010785140.1"/>
    </source>
</evidence>
<keyword evidence="12" id="KW-0109">Calcium transport</keyword>
<dbReference type="InterPro" id="IPR043203">
    <property type="entry name" value="VGCC_Ca_Na"/>
</dbReference>
<evidence type="ECO:0000256" key="8">
    <source>
        <dbReference type="ARBA" id="ARBA00023136"/>
    </source>
</evidence>
<feature type="domain" description="Ion transport" evidence="15">
    <location>
        <begin position="407"/>
        <end position="624"/>
    </location>
</feature>
<feature type="region of interest" description="Disordered" evidence="13">
    <location>
        <begin position="642"/>
        <end position="673"/>
    </location>
</feature>
<evidence type="ECO:0000256" key="2">
    <source>
        <dbReference type="ARBA" id="ARBA00022448"/>
    </source>
</evidence>
<feature type="domain" description="Ion transport" evidence="15">
    <location>
        <begin position="1030"/>
        <end position="1276"/>
    </location>
</feature>
<keyword evidence="12" id="KW-0107">Calcium channel</keyword>
<feature type="transmembrane region" description="Helical" evidence="14">
    <location>
        <begin position="1030"/>
        <end position="1051"/>
    </location>
</feature>
<dbReference type="PRINTS" id="PR00167">
    <property type="entry name" value="CACHANNEL"/>
</dbReference>
<keyword evidence="16" id="KW-1185">Reference proteome</keyword>
<feature type="compositionally biased region" description="Polar residues" evidence="13">
    <location>
        <begin position="642"/>
        <end position="660"/>
    </location>
</feature>
<keyword evidence="7" id="KW-0406">Ion transport</keyword>
<dbReference type="GO" id="GO:0043005">
    <property type="term" value="C:neuron projection"/>
    <property type="evidence" value="ECO:0007669"/>
    <property type="project" value="TreeGrafter"/>
</dbReference>
<feature type="binding site" evidence="11">
    <location>
        <position position="925"/>
    </location>
    <ligand>
        <name>Ca(2+)</name>
        <dbReference type="ChEBI" id="CHEBI:29108"/>
    </ligand>
</feature>
<sequence>MTDGQMRERREVALTIQENRVSTEEEQLPYPNLASVVFRSLTQTTRPRNWCLQIACGPWMEYMSILMILLNCVSLGMYKPGEGKSYKLEVFDVFVFAFFLVEMTVKMVAFGVYGYRNSYLQNKWNKLDFFINIAEAFGYFFNILGIDFLLSQVFGPLRLISRVPSMRDVVTVLIDVVPMLAIVLVIFLFVIHIFAVAGVQLWAGQLRNRCFLGDDIPTNNSMSLSPYFETQFDEKVPFVCTREGKSGTQHCRDIPPYQENGGTCSLAAPHKASAANWGIPTVASHTCVNWHSFYNVCRASEKNPHRGVINFDNIFYAWITIFQVVTLEGWAEIMFFIMDAHSFLSFLFFMLVTVMGSFIIVNVCAVVIATQFLDNMKLKSEEPSPGAARNTLPLLCRRFACWLRRFNSIITIAVEHHNQPPKMTHVLHICNIVFTFVFFVEMTLKLIALRFKYFFDLNNIFDFAIVIVSVWELIAETDGRLSVLRAFRLLRFVRLLHFLPYLLRQLLVLKRTIAEAGPLCMLLLLFTFVCSVLGMHLFGGQFIFKDPQGDIIIERKNFDTLLWSMVTVFQILTQEDWNLVLYNAMTATTPWAFLYFVTVIMLGKHVLLNILVGIVVQSFQEKESSECTQDSSRIDEDFNDSVTSFTSETDPSRPSQSPLTSEKDTEPANTQEDNKPLTCIQQMLHWCKEHEEWAFYVFSPQNRFRIYCQRLIYHKLFDNTVLLFILLSCVTIAMERPGIHSDSTERWILNMSRYVFSGVFLVEMLFKVVALGVFFGKDSYCSSSWNVMDGLLVILSVIHIIISLASSGENNMLGILKVLRLLRTLRPLRVIKRAPKLKLAVDALITSIKPIGNIVFICCTFFFFYSILGVQLFKGKFFHCLGQYTKNITNKSDCLLANYLWVQKRYNFDSLPQALMSLFVMYSKDGWVNLMYDGLDAVGIDQQPMRNHNQWMLVFFITFMVMSFFLLDMFIGVMVETFAQCQQQQKKENEEEASHDPSRNKPKKIPTQPPYYTCYSPMRRSIHTLCTSDFIDVFMATIILISVLIMAFQHYKQPLYIELLTEYSYYAFTVLLIIEVLLKILAFGIRRFLRNSWNHLDVAVVLVSVVSIVFIGMEMADWIPINPSILRVCRVLRLAKVLKHKKIRVLLKTIIKTLSQVGSICLLFAFFFFIYAALGVELFGNLDCTEENPCLGLHRHANFKHFGMALLTLYQVCTGDNWSAIMKDTLRECRPTDIDCVTYLSHVSPMFFSSFVVMAQFVLVNLVVAAIMQALEDSNESNPTNFCLPLEEEEDEEEEEEEEEPSDNAGTSLQGSVGVLSNE</sequence>
<evidence type="ECO:0000256" key="12">
    <source>
        <dbReference type="RuleBase" id="RU003808"/>
    </source>
</evidence>
<feature type="transmembrane region" description="Helical" evidence="14">
    <location>
        <begin position="59"/>
        <end position="78"/>
    </location>
</feature>
<protein>
    <submittedName>
        <fullName evidence="17">Voltage-dependent T-type calcium channel subunit alpha-1H-like</fullName>
    </submittedName>
</protein>
<feature type="transmembrane region" description="Helical" evidence="14">
    <location>
        <begin position="453"/>
        <end position="474"/>
    </location>
</feature>
<feature type="region of interest" description="Disordered" evidence="13">
    <location>
        <begin position="985"/>
        <end position="1008"/>
    </location>
</feature>
<dbReference type="GO" id="GO:0070509">
    <property type="term" value="P:calcium ion import"/>
    <property type="evidence" value="ECO:0007669"/>
    <property type="project" value="TreeGrafter"/>
</dbReference>
<dbReference type="FunFam" id="1.10.287.70:FF:000117">
    <property type="entry name" value="Voltage-gated Ca2+ channel, alpha subunit"/>
    <property type="match status" value="1"/>
</dbReference>
<keyword evidence="3 14" id="KW-0812">Transmembrane</keyword>
<feature type="transmembrane region" description="Helical" evidence="14">
    <location>
        <begin position="754"/>
        <end position="775"/>
    </location>
</feature>
<keyword evidence="4" id="KW-0677">Repeat</keyword>
<comment type="similarity">
    <text evidence="12">Belongs to the calcium channel alpha-1 subunit (TC 1.A.1.11) family.</text>
</comment>
<reference evidence="17" key="1">
    <citation type="submission" date="2025-08" db="UniProtKB">
        <authorList>
            <consortium name="RefSeq"/>
        </authorList>
    </citation>
    <scope>IDENTIFICATION</scope>
    <source>
        <tissue evidence="17">Muscle</tissue>
    </source>
</reference>
<dbReference type="GeneID" id="104958992"/>
<feature type="compositionally biased region" description="Acidic residues" evidence="13">
    <location>
        <begin position="1286"/>
        <end position="1302"/>
    </location>
</feature>
<evidence type="ECO:0000256" key="13">
    <source>
        <dbReference type="SAM" id="MobiDB-lite"/>
    </source>
</evidence>
<feature type="transmembrane region" description="Helical" evidence="14">
    <location>
        <begin position="854"/>
        <end position="873"/>
    </location>
</feature>
<feature type="transmembrane region" description="Helical" evidence="14">
    <location>
        <begin position="177"/>
        <end position="199"/>
    </location>
</feature>
<accession>A0A6I9PBI3</accession>
<dbReference type="Pfam" id="PF00520">
    <property type="entry name" value="Ion_trans"/>
    <property type="match status" value="4"/>
</dbReference>
<evidence type="ECO:0000256" key="11">
    <source>
        <dbReference type="PIRSR" id="PIRSR602077-1"/>
    </source>
</evidence>
<dbReference type="GO" id="GO:0001518">
    <property type="term" value="C:voltage-gated sodium channel complex"/>
    <property type="evidence" value="ECO:0007669"/>
    <property type="project" value="TreeGrafter"/>
</dbReference>
<comment type="subcellular location">
    <subcellularLocation>
        <location evidence="1 12">Membrane</location>
        <topology evidence="1 12">Multi-pass membrane protein</topology>
    </subcellularLocation>
</comment>
<keyword evidence="5 12" id="KW-0851">Voltage-gated channel</keyword>
<keyword evidence="11" id="KW-0479">Metal-binding</keyword>
<dbReference type="GO" id="GO:0086010">
    <property type="term" value="P:membrane depolarization during action potential"/>
    <property type="evidence" value="ECO:0007669"/>
    <property type="project" value="TreeGrafter"/>
</dbReference>
<keyword evidence="10" id="KW-0407">Ion channel</keyword>
<keyword evidence="6 14" id="KW-1133">Transmembrane helix</keyword>
<dbReference type="Proteomes" id="UP000504611">
    <property type="component" value="Unplaced"/>
</dbReference>
<dbReference type="InterPro" id="IPR027359">
    <property type="entry name" value="Volt_channel_dom_sf"/>
</dbReference>
<dbReference type="GO" id="GO:0046872">
    <property type="term" value="F:metal ion binding"/>
    <property type="evidence" value="ECO:0007669"/>
    <property type="project" value="UniProtKB-KW"/>
</dbReference>
<evidence type="ECO:0000256" key="9">
    <source>
        <dbReference type="ARBA" id="ARBA00023180"/>
    </source>
</evidence>
<dbReference type="PANTHER" id="PTHR10037:SF192">
    <property type="entry name" value="VOLTAGE-DEPENDENT T-TYPE CALCIUM CHANNEL SUBUNIT ALPHA-1H"/>
    <property type="match status" value="1"/>
</dbReference>
<feature type="transmembrane region" description="Helical" evidence="14">
    <location>
        <begin position="716"/>
        <end position="734"/>
    </location>
</feature>
<feature type="transmembrane region" description="Helical" evidence="14">
    <location>
        <begin position="1247"/>
        <end position="1268"/>
    </location>
</feature>
<dbReference type="KEGG" id="ncc:104958992"/>
<evidence type="ECO:0000259" key="15">
    <source>
        <dbReference type="Pfam" id="PF00520"/>
    </source>
</evidence>
<evidence type="ECO:0000256" key="10">
    <source>
        <dbReference type="ARBA" id="ARBA00023303"/>
    </source>
</evidence>
<dbReference type="RefSeq" id="XP_010785140.1">
    <property type="nucleotide sequence ID" value="XM_010786838.1"/>
</dbReference>
<feature type="compositionally biased region" description="Polar residues" evidence="13">
    <location>
        <begin position="1304"/>
        <end position="1319"/>
    </location>
</feature>
<feature type="domain" description="Ion transport" evidence="15">
    <location>
        <begin position="714"/>
        <end position="985"/>
    </location>
</feature>
<dbReference type="OrthoDB" id="416585at2759"/>
<feature type="transmembrane region" description="Helical" evidence="14">
    <location>
        <begin position="523"/>
        <end position="544"/>
    </location>
</feature>
<feature type="transmembrane region" description="Helical" evidence="14">
    <location>
        <begin position="787"/>
        <end position="806"/>
    </location>
</feature>
<dbReference type="GO" id="GO:0045956">
    <property type="term" value="P:positive regulation of calcium ion-dependent exocytosis"/>
    <property type="evidence" value="ECO:0007669"/>
    <property type="project" value="TreeGrafter"/>
</dbReference>
<feature type="transmembrane region" description="Helical" evidence="14">
    <location>
        <begin position="343"/>
        <end position="369"/>
    </location>
</feature>
<evidence type="ECO:0000256" key="3">
    <source>
        <dbReference type="ARBA" id="ARBA00022692"/>
    </source>
</evidence>
<keyword evidence="2" id="KW-0813">Transport</keyword>
<feature type="compositionally biased region" description="Basic and acidic residues" evidence="13">
    <location>
        <begin position="985"/>
        <end position="999"/>
    </location>
</feature>
<feature type="domain" description="Ion transport" evidence="15">
    <location>
        <begin position="58"/>
        <end position="372"/>
    </location>
</feature>
<gene>
    <name evidence="17" type="primary">LOC104958992</name>
</gene>
<proteinExistence type="inferred from homology"/>
<evidence type="ECO:0000313" key="16">
    <source>
        <dbReference type="Proteomes" id="UP000504611"/>
    </source>
</evidence>
<feature type="transmembrane region" description="Helical" evidence="14">
    <location>
        <begin position="136"/>
        <end position="157"/>
    </location>
</feature>
<dbReference type="Gene3D" id="1.20.120.350">
    <property type="entry name" value="Voltage-gated potassium channels. Chain C"/>
    <property type="match status" value="4"/>
</dbReference>
<evidence type="ECO:0000256" key="1">
    <source>
        <dbReference type="ARBA" id="ARBA00004141"/>
    </source>
</evidence>
<dbReference type="InterPro" id="IPR005821">
    <property type="entry name" value="Ion_trans_dom"/>
</dbReference>
<organism evidence="16 17">
    <name type="scientific">Notothenia coriiceps</name>
    <name type="common">black rockcod</name>
    <dbReference type="NCBI Taxonomy" id="8208"/>
    <lineage>
        <taxon>Eukaryota</taxon>
        <taxon>Metazoa</taxon>
        <taxon>Chordata</taxon>
        <taxon>Craniata</taxon>
        <taxon>Vertebrata</taxon>
        <taxon>Euteleostomi</taxon>
        <taxon>Actinopterygii</taxon>
        <taxon>Neopterygii</taxon>
        <taxon>Teleostei</taxon>
        <taxon>Neoteleostei</taxon>
        <taxon>Acanthomorphata</taxon>
        <taxon>Eupercaria</taxon>
        <taxon>Perciformes</taxon>
        <taxon>Notothenioidei</taxon>
        <taxon>Nototheniidae</taxon>
        <taxon>Notothenia</taxon>
    </lineage>
</organism>
<dbReference type="InterPro" id="IPR002077">
    <property type="entry name" value="VDCCAlpha1"/>
</dbReference>
<feature type="transmembrane region" description="Helical" evidence="14">
    <location>
        <begin position="593"/>
        <end position="616"/>
    </location>
</feature>
<feature type="transmembrane region" description="Helical" evidence="14">
    <location>
        <begin position="315"/>
        <end position="337"/>
    </location>
</feature>
<evidence type="ECO:0000256" key="5">
    <source>
        <dbReference type="ARBA" id="ARBA00022882"/>
    </source>
</evidence>
<keyword evidence="8 14" id="KW-0472">Membrane</keyword>
<feature type="transmembrane region" description="Helical" evidence="14">
    <location>
        <begin position="1150"/>
        <end position="1173"/>
    </location>
</feature>
<dbReference type="GO" id="GO:0005248">
    <property type="term" value="F:voltage-gated sodium channel activity"/>
    <property type="evidence" value="ECO:0007669"/>
    <property type="project" value="TreeGrafter"/>
</dbReference>
<feature type="transmembrane region" description="Helical" evidence="14">
    <location>
        <begin position="90"/>
        <end position="115"/>
    </location>
</feature>
<feature type="region of interest" description="Disordered" evidence="13">
    <location>
        <begin position="1275"/>
        <end position="1319"/>
    </location>
</feature>
<feature type="transmembrane region" description="Helical" evidence="14">
    <location>
        <begin position="1096"/>
        <end position="1113"/>
    </location>
</feature>
<evidence type="ECO:0000256" key="4">
    <source>
        <dbReference type="ARBA" id="ARBA00022737"/>
    </source>
</evidence>
<feature type="transmembrane region" description="Helical" evidence="14">
    <location>
        <begin position="1063"/>
        <end position="1084"/>
    </location>
</feature>
<keyword evidence="9" id="KW-0325">Glycoprotein</keyword>
<dbReference type="GO" id="GO:0008332">
    <property type="term" value="F:low voltage-gated calcium channel activity"/>
    <property type="evidence" value="ECO:0007669"/>
    <property type="project" value="TreeGrafter"/>
</dbReference>
<feature type="transmembrane region" description="Helical" evidence="14">
    <location>
        <begin position="952"/>
        <end position="975"/>
    </location>
</feature>
<keyword evidence="11 12" id="KW-0106">Calcium</keyword>
<dbReference type="SUPFAM" id="SSF81324">
    <property type="entry name" value="Voltage-gated potassium channels"/>
    <property type="match status" value="4"/>
</dbReference>
<dbReference type="Gene3D" id="1.10.287.70">
    <property type="match status" value="4"/>
</dbReference>
<evidence type="ECO:0000256" key="7">
    <source>
        <dbReference type="ARBA" id="ARBA00023065"/>
    </source>
</evidence>
<evidence type="ECO:0000256" key="6">
    <source>
        <dbReference type="ARBA" id="ARBA00022989"/>
    </source>
</evidence>
<dbReference type="PANTHER" id="PTHR10037">
    <property type="entry name" value="VOLTAGE-GATED CATION CHANNEL CALCIUM AND SODIUM"/>
    <property type="match status" value="1"/>
</dbReference>